<dbReference type="InterPro" id="IPR051435">
    <property type="entry name" value="RING_finger_E3_ubiq-ligases"/>
</dbReference>
<feature type="region of interest" description="Disordered" evidence="13">
    <location>
        <begin position="1"/>
        <end position="31"/>
    </location>
</feature>
<organism evidence="16 17">
    <name type="scientific">Monodon monoceros</name>
    <name type="common">Narwhal</name>
    <name type="synonym">Ceratodon monodon</name>
    <dbReference type="NCBI Taxonomy" id="40151"/>
    <lineage>
        <taxon>Eukaryota</taxon>
        <taxon>Metazoa</taxon>
        <taxon>Chordata</taxon>
        <taxon>Craniata</taxon>
        <taxon>Vertebrata</taxon>
        <taxon>Euteleostomi</taxon>
        <taxon>Mammalia</taxon>
        <taxon>Eutheria</taxon>
        <taxon>Laurasiatheria</taxon>
        <taxon>Artiodactyla</taxon>
        <taxon>Whippomorpha</taxon>
        <taxon>Cetacea</taxon>
        <taxon>Odontoceti</taxon>
        <taxon>Monodontidae</taxon>
        <taxon>Monodon</taxon>
    </lineage>
</organism>
<evidence type="ECO:0000256" key="7">
    <source>
        <dbReference type="ARBA" id="ARBA00022723"/>
    </source>
</evidence>
<keyword evidence="10 14" id="KW-1133">Transmembrane helix</keyword>
<evidence type="ECO:0000256" key="8">
    <source>
        <dbReference type="ARBA" id="ARBA00022771"/>
    </source>
</evidence>
<dbReference type="EC" id="2.3.2.27" evidence="4"/>
<dbReference type="GO" id="GO:0061630">
    <property type="term" value="F:ubiquitin protein ligase activity"/>
    <property type="evidence" value="ECO:0007669"/>
    <property type="project" value="UniProtKB-EC"/>
</dbReference>
<dbReference type="GO" id="GO:0043161">
    <property type="term" value="P:proteasome-mediated ubiquitin-dependent protein catabolic process"/>
    <property type="evidence" value="ECO:0007669"/>
    <property type="project" value="TreeGrafter"/>
</dbReference>
<proteinExistence type="predicted"/>
<dbReference type="GO" id="GO:0070534">
    <property type="term" value="P:protein K63-linked ubiquitination"/>
    <property type="evidence" value="ECO:0007669"/>
    <property type="project" value="TreeGrafter"/>
</dbReference>
<evidence type="ECO:0000256" key="2">
    <source>
        <dbReference type="ARBA" id="ARBA00004308"/>
    </source>
</evidence>
<evidence type="ECO:0000259" key="15">
    <source>
        <dbReference type="PROSITE" id="PS50089"/>
    </source>
</evidence>
<evidence type="ECO:0000256" key="12">
    <source>
        <dbReference type="PROSITE-ProRule" id="PRU00175"/>
    </source>
</evidence>
<dbReference type="PANTHER" id="PTHR22791">
    <property type="entry name" value="RING-TYPE DOMAIN-CONTAINING PROTEIN"/>
    <property type="match status" value="1"/>
</dbReference>
<name>A0A4U1FV63_MONMO</name>
<keyword evidence="11 14" id="KW-0472">Membrane</keyword>
<dbReference type="GO" id="GO:0070585">
    <property type="term" value="P:protein localization to mitochondrion"/>
    <property type="evidence" value="ECO:0007669"/>
    <property type="project" value="TreeGrafter"/>
</dbReference>
<protein>
    <recommendedName>
        <fullName evidence="4">RING-type E3 ubiquitin transferase</fullName>
        <ecNumber evidence="4">2.3.2.27</ecNumber>
    </recommendedName>
</protein>
<comment type="caution">
    <text evidence="16">The sequence shown here is derived from an EMBL/GenBank/DDBJ whole genome shotgun (WGS) entry which is preliminary data.</text>
</comment>
<feature type="transmembrane region" description="Helical" evidence="14">
    <location>
        <begin position="249"/>
        <end position="267"/>
    </location>
</feature>
<comment type="catalytic activity">
    <reaction evidence="1">
        <text>S-ubiquitinyl-[E2 ubiquitin-conjugating enzyme]-L-cysteine + [acceptor protein]-L-lysine = [E2 ubiquitin-conjugating enzyme]-L-cysteine + N(6)-ubiquitinyl-[acceptor protein]-L-lysine.</text>
        <dbReference type="EC" id="2.3.2.27"/>
    </reaction>
</comment>
<reference evidence="17" key="1">
    <citation type="journal article" date="2019" name="IScience">
        <title>Narwhal Genome Reveals Long-Term Low Genetic Diversity despite Current Large Abundance Size.</title>
        <authorList>
            <person name="Westbury M.V."/>
            <person name="Petersen B."/>
            <person name="Garde E."/>
            <person name="Heide-Jorgensen M.P."/>
            <person name="Lorenzen E.D."/>
        </authorList>
    </citation>
    <scope>NUCLEOTIDE SEQUENCE [LARGE SCALE GENOMIC DNA]</scope>
</reference>
<evidence type="ECO:0000256" key="11">
    <source>
        <dbReference type="ARBA" id="ARBA00023136"/>
    </source>
</evidence>
<evidence type="ECO:0000313" key="16">
    <source>
        <dbReference type="EMBL" id="TKC53056.1"/>
    </source>
</evidence>
<keyword evidence="8 12" id="KW-0863">Zinc-finger</keyword>
<feature type="domain" description="RING-type" evidence="15">
    <location>
        <begin position="109"/>
        <end position="155"/>
    </location>
</feature>
<dbReference type="GO" id="GO:0070059">
    <property type="term" value="P:intrinsic apoptotic signaling pathway in response to endoplasmic reticulum stress"/>
    <property type="evidence" value="ECO:0007669"/>
    <property type="project" value="TreeGrafter"/>
</dbReference>
<evidence type="ECO:0000256" key="13">
    <source>
        <dbReference type="SAM" id="MobiDB-lite"/>
    </source>
</evidence>
<dbReference type="Proteomes" id="UP000308365">
    <property type="component" value="Unassembled WGS sequence"/>
</dbReference>
<accession>A0A4U1FV63</accession>
<dbReference type="FunFam" id="3.30.40.10:FF:000197">
    <property type="entry name" value="E3 ubiquitin-protein ligase RNF152"/>
    <property type="match status" value="1"/>
</dbReference>
<keyword evidence="5" id="KW-0808">Transferase</keyword>
<evidence type="ECO:0000256" key="5">
    <source>
        <dbReference type="ARBA" id="ARBA00022679"/>
    </source>
</evidence>
<dbReference type="Gene3D" id="3.30.40.10">
    <property type="entry name" value="Zinc/RING finger domain, C3HC4 (zinc finger)"/>
    <property type="match status" value="1"/>
</dbReference>
<dbReference type="InterPro" id="IPR001841">
    <property type="entry name" value="Znf_RING"/>
</dbReference>
<keyword evidence="6 14" id="KW-0812">Transmembrane</keyword>
<dbReference type="InterPro" id="IPR013083">
    <property type="entry name" value="Znf_RING/FYVE/PHD"/>
</dbReference>
<dbReference type="EMBL" id="RWIC01000014">
    <property type="protein sequence ID" value="TKC53056.1"/>
    <property type="molecule type" value="Genomic_DNA"/>
</dbReference>
<sequence length="296" mass="32033">MTPGRGEGFSENSRSCTKVKSHQGGSQGPLVPPYLRKNLGECFGTEAHALERPLQDKVLSCHVLVAPVPRMACTELLQQPQLTSKEATASDTAGPAAGHRGSADSNLECLVCRESYSRARLPKLLSCQHTFCAVCLKLLLCVQDDTWSITCPLCRKVTAVPGGLICSLRDQEAVLGQLAWPGPEVRLCPQGLVNPATLIAGHPSLAGEDEQGTESANCVAARRLAAHLFLLVLLIVLILPFIYPGIIWWMLSFIVALALLLSMLFCCHRSSQAGYWSSPRTLFCREQKPSEISSIA</sequence>
<dbReference type="PROSITE" id="PS00518">
    <property type="entry name" value="ZF_RING_1"/>
    <property type="match status" value="1"/>
</dbReference>
<dbReference type="GO" id="GO:0008270">
    <property type="term" value="F:zinc ion binding"/>
    <property type="evidence" value="ECO:0007669"/>
    <property type="project" value="UniProtKB-KW"/>
</dbReference>
<dbReference type="GO" id="GO:0035519">
    <property type="term" value="P:protein K29-linked ubiquitination"/>
    <property type="evidence" value="ECO:0007669"/>
    <property type="project" value="TreeGrafter"/>
</dbReference>
<evidence type="ECO:0000313" key="17">
    <source>
        <dbReference type="Proteomes" id="UP000308365"/>
    </source>
</evidence>
<evidence type="ECO:0000256" key="4">
    <source>
        <dbReference type="ARBA" id="ARBA00012483"/>
    </source>
</evidence>
<dbReference type="PANTHER" id="PTHR22791:SF28">
    <property type="entry name" value="E3 UBIQUITIN-PROTEIN LIGASE RNF186"/>
    <property type="match status" value="1"/>
</dbReference>
<evidence type="ECO:0000256" key="3">
    <source>
        <dbReference type="ARBA" id="ARBA00004906"/>
    </source>
</evidence>
<keyword evidence="7" id="KW-0479">Metal-binding</keyword>
<comment type="subcellular location">
    <subcellularLocation>
        <location evidence="2">Endomembrane system</location>
    </subcellularLocation>
</comment>
<dbReference type="GO" id="GO:0005789">
    <property type="term" value="C:endoplasmic reticulum membrane"/>
    <property type="evidence" value="ECO:0007669"/>
    <property type="project" value="TreeGrafter"/>
</dbReference>
<comment type="pathway">
    <text evidence="3">Protein modification; protein ubiquitination.</text>
</comment>
<dbReference type="PROSITE" id="PS50089">
    <property type="entry name" value="ZF_RING_2"/>
    <property type="match status" value="1"/>
</dbReference>
<dbReference type="AlphaFoldDB" id="A0A4U1FV63"/>
<feature type="transmembrane region" description="Helical" evidence="14">
    <location>
        <begin position="224"/>
        <end position="243"/>
    </location>
</feature>
<evidence type="ECO:0000256" key="9">
    <source>
        <dbReference type="ARBA" id="ARBA00022833"/>
    </source>
</evidence>
<keyword evidence="9" id="KW-0862">Zinc</keyword>
<dbReference type="GO" id="GO:0051865">
    <property type="term" value="P:protein autoubiquitination"/>
    <property type="evidence" value="ECO:0007669"/>
    <property type="project" value="TreeGrafter"/>
</dbReference>
<evidence type="ECO:0000256" key="14">
    <source>
        <dbReference type="SAM" id="Phobius"/>
    </source>
</evidence>
<evidence type="ECO:0000256" key="10">
    <source>
        <dbReference type="ARBA" id="ARBA00022989"/>
    </source>
</evidence>
<gene>
    <name evidence="16" type="ORF">EI555_014650</name>
</gene>
<dbReference type="SUPFAM" id="SSF57850">
    <property type="entry name" value="RING/U-box"/>
    <property type="match status" value="1"/>
</dbReference>
<dbReference type="SMART" id="SM00184">
    <property type="entry name" value="RING"/>
    <property type="match status" value="1"/>
</dbReference>
<dbReference type="InterPro" id="IPR017907">
    <property type="entry name" value="Znf_RING_CS"/>
</dbReference>
<evidence type="ECO:0000256" key="6">
    <source>
        <dbReference type="ARBA" id="ARBA00022692"/>
    </source>
</evidence>
<dbReference type="Pfam" id="PF14634">
    <property type="entry name" value="zf-RING_5"/>
    <property type="match status" value="1"/>
</dbReference>
<evidence type="ECO:0000256" key="1">
    <source>
        <dbReference type="ARBA" id="ARBA00000900"/>
    </source>
</evidence>